<dbReference type="EMBL" id="QGNW01000873">
    <property type="protein sequence ID" value="RVW59954.1"/>
    <property type="molecule type" value="Genomic_DNA"/>
</dbReference>
<dbReference type="PANTHER" id="PTHR47770:SF1">
    <property type="entry name" value="PLANT UBX DOMAIN-CONTAINING PROTEIN 11"/>
    <property type="match status" value="1"/>
</dbReference>
<dbReference type="AlphaFoldDB" id="A0A438FIY2"/>
<sequence length="90" mass="9982">MVPPVDSQEIAVVEPFPPKGEDAESIRLENSTWADLNVVMTRMIMMFIVISCLQVAEKLSKYCILLHILEGSTEASHFSAICILCLNNVS</sequence>
<dbReference type="Proteomes" id="UP000288805">
    <property type="component" value="Unassembled WGS sequence"/>
</dbReference>
<protein>
    <submittedName>
        <fullName evidence="1">Uncharacterized protein</fullName>
    </submittedName>
</protein>
<name>A0A438FIY2_VITVI</name>
<dbReference type="PANTHER" id="PTHR47770">
    <property type="entry name" value="PLANT UBX DOMAIN-CONTAINING PROTEIN 11"/>
    <property type="match status" value="1"/>
</dbReference>
<evidence type="ECO:0000313" key="2">
    <source>
        <dbReference type="Proteomes" id="UP000288805"/>
    </source>
</evidence>
<evidence type="ECO:0000313" key="1">
    <source>
        <dbReference type="EMBL" id="RVW59954.1"/>
    </source>
</evidence>
<proteinExistence type="predicted"/>
<comment type="caution">
    <text evidence="1">The sequence shown here is derived from an EMBL/GenBank/DDBJ whole genome shotgun (WGS) entry which is preliminary data.</text>
</comment>
<gene>
    <name evidence="1" type="ORF">CK203_086977</name>
</gene>
<organism evidence="1 2">
    <name type="scientific">Vitis vinifera</name>
    <name type="common">Grape</name>
    <dbReference type="NCBI Taxonomy" id="29760"/>
    <lineage>
        <taxon>Eukaryota</taxon>
        <taxon>Viridiplantae</taxon>
        <taxon>Streptophyta</taxon>
        <taxon>Embryophyta</taxon>
        <taxon>Tracheophyta</taxon>
        <taxon>Spermatophyta</taxon>
        <taxon>Magnoliopsida</taxon>
        <taxon>eudicotyledons</taxon>
        <taxon>Gunneridae</taxon>
        <taxon>Pentapetalae</taxon>
        <taxon>rosids</taxon>
        <taxon>Vitales</taxon>
        <taxon>Vitaceae</taxon>
        <taxon>Viteae</taxon>
        <taxon>Vitis</taxon>
    </lineage>
</organism>
<accession>A0A438FIY2</accession>
<reference evidence="1 2" key="1">
    <citation type="journal article" date="2018" name="PLoS Genet.">
        <title>Population sequencing reveals clonal diversity and ancestral inbreeding in the grapevine cultivar Chardonnay.</title>
        <authorList>
            <person name="Roach M.J."/>
            <person name="Johnson D.L."/>
            <person name="Bohlmann J."/>
            <person name="van Vuuren H.J."/>
            <person name="Jones S.J."/>
            <person name="Pretorius I.S."/>
            <person name="Schmidt S.A."/>
            <person name="Borneman A.R."/>
        </authorList>
    </citation>
    <scope>NUCLEOTIDE SEQUENCE [LARGE SCALE GENOMIC DNA]</scope>
    <source>
        <strain evidence="2">cv. Chardonnay</strain>
        <tissue evidence="1">Leaf</tissue>
    </source>
</reference>